<proteinExistence type="predicted"/>
<dbReference type="AlphaFoldDB" id="A0A3P1V9B5"/>
<feature type="transmembrane region" description="Helical" evidence="2">
    <location>
        <begin position="602"/>
        <end position="623"/>
    </location>
</feature>
<reference evidence="3 4" key="1">
    <citation type="submission" date="2018-11" db="EMBL/GenBank/DDBJ databases">
        <title>Genomes From Bacteria Associated with the Canine Oral Cavity: a Test Case for Automated Genome-Based Taxonomic Assignment.</title>
        <authorList>
            <person name="Coil D.A."/>
            <person name="Jospin G."/>
            <person name="Darling A.E."/>
            <person name="Wallis C."/>
            <person name="Davis I.J."/>
            <person name="Harris S."/>
            <person name="Eisen J.A."/>
            <person name="Holcombe L.J."/>
            <person name="O'Flynn C."/>
        </authorList>
    </citation>
    <scope>NUCLEOTIDE SEQUENCE [LARGE SCALE GENOMIC DNA]</scope>
    <source>
        <strain evidence="3 4">OH5050</strain>
    </source>
</reference>
<accession>A0A3P1V9B5</accession>
<organism evidence="3 4">
    <name type="scientific">Actinomyces bowdenii</name>
    <dbReference type="NCBI Taxonomy" id="131109"/>
    <lineage>
        <taxon>Bacteria</taxon>
        <taxon>Bacillati</taxon>
        <taxon>Actinomycetota</taxon>
        <taxon>Actinomycetes</taxon>
        <taxon>Actinomycetales</taxon>
        <taxon>Actinomycetaceae</taxon>
        <taxon>Actinomyces</taxon>
    </lineage>
</organism>
<evidence type="ECO:0000256" key="2">
    <source>
        <dbReference type="SAM" id="Phobius"/>
    </source>
</evidence>
<feature type="compositionally biased region" description="Low complexity" evidence="1">
    <location>
        <begin position="29"/>
        <end position="45"/>
    </location>
</feature>
<name>A0A3P1V9B5_9ACTO</name>
<keyword evidence="2" id="KW-0472">Membrane</keyword>
<comment type="caution">
    <text evidence="3">The sequence shown here is derived from an EMBL/GenBank/DDBJ whole genome shotgun (WGS) entry which is preliminary data.</text>
</comment>
<feature type="transmembrane region" description="Helical" evidence="2">
    <location>
        <begin position="577"/>
        <end position="596"/>
    </location>
</feature>
<keyword evidence="4" id="KW-1185">Reference proteome</keyword>
<dbReference type="OrthoDB" id="4427856at2"/>
<feature type="region of interest" description="Disordered" evidence="1">
    <location>
        <begin position="905"/>
        <end position="939"/>
    </location>
</feature>
<keyword evidence="2" id="KW-0812">Transmembrane</keyword>
<dbReference type="RefSeq" id="WP_124932661.1">
    <property type="nucleotide sequence ID" value="NZ_RQZC01000001.1"/>
</dbReference>
<dbReference type="EMBL" id="RQZC01000001">
    <property type="protein sequence ID" value="RRD30749.1"/>
    <property type="molecule type" value="Genomic_DNA"/>
</dbReference>
<keyword evidence="2" id="KW-1133">Transmembrane helix</keyword>
<protein>
    <submittedName>
        <fullName evidence="3">Uncharacterized protein</fullName>
    </submittedName>
</protein>
<dbReference type="Proteomes" id="UP000271272">
    <property type="component" value="Unassembled WGS sequence"/>
</dbReference>
<evidence type="ECO:0000256" key="1">
    <source>
        <dbReference type="SAM" id="MobiDB-lite"/>
    </source>
</evidence>
<evidence type="ECO:0000313" key="3">
    <source>
        <dbReference type="EMBL" id="RRD30749.1"/>
    </source>
</evidence>
<gene>
    <name evidence="3" type="ORF">EII10_01130</name>
</gene>
<sequence>MPQSHEPRPHTGTAASTGSPIETRSVSRGASQDGPGSGSPSGTTASILIAPASQRPVLSALVDLSACGLLSPFAWIEAGAEPQSGHDRYDPALVAVEEGRIAASSFSRVVNRYGLRTVRLVVVVPAGHRSQDALSATAEQFYQLLGLPDGVGRESVRVVVPYSDDPLPVELGRIGWHEVMLSPESTADPAHSAIPWWTRPESIPGAAAVGLAVQSGIYGFVGAAPHDARHEENSYDLGVARVFARTMDARGVEEELRGQVTRVDQRYPQPTRADTGVLIPPVPDPRARVEATAKAWEARHLPSLRRPAVPLPQGPEERSLGLWEVLGLFLSFLGKALIGAPGEWLRSRIRAAKASIAAGVASTVFGQDSPVRVVVGGVDSLGRTIAWKELTQAARSASASLPEDFPRSEQPARRDFGALWQDLVSGSIALLDGSSCANLGISAYEGYLPDRRSVAPGAGQEAAMVITEPLGAVPAGTVLHAWDQLEIERVSAELRRVSQSREPSAQAAARQLGGLEQWRALHGQQLLPRLGMALARCFSSTRQDIAALAAELQELDSEEPGQELDQRQRRLARLMRIMLGALAVVLVVLVGLWALGRMGWTGLLALGLGALIVWLVAALLTFISQQREVFRILFRIQARDERVPVLSANLRMAVEDLAAQGEAYAQFAQWTTIVSAFLADPLGERSAEPSAEPGAACLPDAAQRVAVTADPQHLADTAAQLRTRAFTVGWLTHAWDAMRQSVGLDLDPEQRNRLATRQLTLTAESGEPGSALSNWAQGLASKGVRSQEGARIWQRCLDSLASDEGPRLRLEALAPAGRRPLADYRQDLMGTGSHPVVLDTLGPLARSGPACLTAGSRAWLRSRREGLSETMVLVESTDPIAPEDFIYPAPQEQVASALETMDYFTPASHQPAGGGAQGSNDARPGPGHLSGGALPPLEY</sequence>
<feature type="region of interest" description="Disordered" evidence="1">
    <location>
        <begin position="1"/>
        <end position="45"/>
    </location>
</feature>
<feature type="compositionally biased region" description="Polar residues" evidence="1">
    <location>
        <begin position="13"/>
        <end position="28"/>
    </location>
</feature>
<evidence type="ECO:0000313" key="4">
    <source>
        <dbReference type="Proteomes" id="UP000271272"/>
    </source>
</evidence>